<proteinExistence type="predicted"/>
<name>A0ABN0BB47_9HELI</name>
<organism evidence="1 2">
    <name type="scientific">Helicobacter cinaedi CCUG 18818 = ATCC BAA-847</name>
    <dbReference type="NCBI Taxonomy" id="537971"/>
    <lineage>
        <taxon>Bacteria</taxon>
        <taxon>Pseudomonadati</taxon>
        <taxon>Campylobacterota</taxon>
        <taxon>Epsilonproteobacteria</taxon>
        <taxon>Campylobacterales</taxon>
        <taxon>Helicobacteraceae</taxon>
        <taxon>Helicobacter</taxon>
    </lineage>
</organism>
<sequence length="49" mass="5934">MAYKTRRIRRKSRILTFYKSNEISLRFANLALSKFFLGKIRTFCIITLF</sequence>
<reference evidence="2" key="1">
    <citation type="journal article" date="2014" name="Genome Announc.">
        <title>Draft genome sequences of six enterohepatic helicobacter species isolated from humans and one from rhesus macaques.</title>
        <authorList>
            <person name="Shen Z."/>
            <person name="Sheh A."/>
            <person name="Young S.K."/>
            <person name="Abouelliel A."/>
            <person name="Ward D.V."/>
            <person name="Earl A.M."/>
            <person name="Fox J.G."/>
        </authorList>
    </citation>
    <scope>NUCLEOTIDE SEQUENCE [LARGE SCALE GENOMIC DNA]</scope>
    <source>
        <strain evidence="2">CCUG 18818</strain>
    </source>
</reference>
<protein>
    <submittedName>
        <fullName evidence="1">Uncharacterized protein</fullName>
    </submittedName>
</protein>
<dbReference type="Proteomes" id="UP000005755">
    <property type="component" value="Unassembled WGS sequence"/>
</dbReference>
<evidence type="ECO:0000313" key="2">
    <source>
        <dbReference type="Proteomes" id="UP000005755"/>
    </source>
</evidence>
<evidence type="ECO:0000313" key="1">
    <source>
        <dbReference type="EMBL" id="EFR45948.1"/>
    </source>
</evidence>
<accession>A0ABN0BB47</accession>
<keyword evidence="2" id="KW-1185">Reference proteome</keyword>
<dbReference type="EMBL" id="DS990391">
    <property type="protein sequence ID" value="EFR45948.1"/>
    <property type="molecule type" value="Genomic_DNA"/>
</dbReference>
<gene>
    <name evidence="1" type="ORF">HCCG_00494</name>
</gene>